<organism evidence="2">
    <name type="scientific">Culex pipiens</name>
    <name type="common">House mosquito</name>
    <dbReference type="NCBI Taxonomy" id="7175"/>
    <lineage>
        <taxon>Eukaryota</taxon>
        <taxon>Metazoa</taxon>
        <taxon>Ecdysozoa</taxon>
        <taxon>Arthropoda</taxon>
        <taxon>Hexapoda</taxon>
        <taxon>Insecta</taxon>
        <taxon>Pterygota</taxon>
        <taxon>Neoptera</taxon>
        <taxon>Endopterygota</taxon>
        <taxon>Diptera</taxon>
        <taxon>Nematocera</taxon>
        <taxon>Culicoidea</taxon>
        <taxon>Culicidae</taxon>
        <taxon>Culicinae</taxon>
        <taxon>Culicini</taxon>
        <taxon>Culex</taxon>
        <taxon>Culex</taxon>
    </lineage>
</organism>
<reference evidence="2" key="1">
    <citation type="submission" date="2021-05" db="EMBL/GenBank/DDBJ databases">
        <authorList>
            <person name="Alioto T."/>
            <person name="Alioto T."/>
            <person name="Gomez Garrido J."/>
        </authorList>
    </citation>
    <scope>NUCLEOTIDE SEQUENCE</scope>
</reference>
<proteinExistence type="predicted"/>
<sequence length="173" mass="19531">MLRNRFPPRIPRMNRRLIMSRLDVIIRGGRTVSPGHHLLHHFHLVLLHDLNPLLVVGIRPALMLLVFLYLLHLLMFLVLLLRRGRLLLPITPGVPVRPGTDVLLLVLAATAAPTFLTLPAAPLHLHVLRARTVRRFRGIRRARAGAALVLFLRLAHPAATESIESFTQISARF</sequence>
<name>A0A8D8CVY2_CULPI</name>
<accession>A0A8D8CVY2</accession>
<evidence type="ECO:0000256" key="1">
    <source>
        <dbReference type="SAM" id="Phobius"/>
    </source>
</evidence>
<feature type="transmembrane region" description="Helical" evidence="1">
    <location>
        <begin position="102"/>
        <end position="125"/>
    </location>
</feature>
<protein>
    <submittedName>
        <fullName evidence="2">(northern house mosquito) hypothetical protein</fullName>
    </submittedName>
</protein>
<feature type="transmembrane region" description="Helical" evidence="1">
    <location>
        <begin position="61"/>
        <end position="82"/>
    </location>
</feature>
<keyword evidence="1" id="KW-1133">Transmembrane helix</keyword>
<dbReference type="AlphaFoldDB" id="A0A8D8CVY2"/>
<dbReference type="EMBL" id="HBUE01139867">
    <property type="protein sequence ID" value="CAG6500268.1"/>
    <property type="molecule type" value="Transcribed_RNA"/>
</dbReference>
<keyword evidence="1" id="KW-0472">Membrane</keyword>
<evidence type="ECO:0000313" key="2">
    <source>
        <dbReference type="EMBL" id="CAG6500268.1"/>
    </source>
</evidence>
<keyword evidence="1" id="KW-0812">Transmembrane</keyword>